<dbReference type="OrthoDB" id="3067228at2759"/>
<evidence type="ECO:0000313" key="2">
    <source>
        <dbReference type="Proteomes" id="UP000886523"/>
    </source>
</evidence>
<dbReference type="AlphaFoldDB" id="A0A9P6DFA8"/>
<dbReference type="Proteomes" id="UP000886523">
    <property type="component" value="Unassembled WGS sequence"/>
</dbReference>
<keyword evidence="2" id="KW-1185">Reference proteome</keyword>
<evidence type="ECO:0000313" key="1">
    <source>
        <dbReference type="EMBL" id="KAF9503496.1"/>
    </source>
</evidence>
<evidence type="ECO:0008006" key="3">
    <source>
        <dbReference type="Google" id="ProtNLM"/>
    </source>
</evidence>
<reference evidence="1" key="1">
    <citation type="journal article" date="2020" name="Nat. Commun.">
        <title>Large-scale genome sequencing of mycorrhizal fungi provides insights into the early evolution of symbiotic traits.</title>
        <authorList>
            <person name="Miyauchi S."/>
            <person name="Kiss E."/>
            <person name="Kuo A."/>
            <person name="Drula E."/>
            <person name="Kohler A."/>
            <person name="Sanchez-Garcia M."/>
            <person name="Morin E."/>
            <person name="Andreopoulos B."/>
            <person name="Barry K.W."/>
            <person name="Bonito G."/>
            <person name="Buee M."/>
            <person name="Carver A."/>
            <person name="Chen C."/>
            <person name="Cichocki N."/>
            <person name="Clum A."/>
            <person name="Culley D."/>
            <person name="Crous P.W."/>
            <person name="Fauchery L."/>
            <person name="Girlanda M."/>
            <person name="Hayes R.D."/>
            <person name="Keri Z."/>
            <person name="LaButti K."/>
            <person name="Lipzen A."/>
            <person name="Lombard V."/>
            <person name="Magnuson J."/>
            <person name="Maillard F."/>
            <person name="Murat C."/>
            <person name="Nolan M."/>
            <person name="Ohm R.A."/>
            <person name="Pangilinan J."/>
            <person name="Pereira M.F."/>
            <person name="Perotto S."/>
            <person name="Peter M."/>
            <person name="Pfister S."/>
            <person name="Riley R."/>
            <person name="Sitrit Y."/>
            <person name="Stielow J.B."/>
            <person name="Szollosi G."/>
            <person name="Zifcakova L."/>
            <person name="Stursova M."/>
            <person name="Spatafora J.W."/>
            <person name="Tedersoo L."/>
            <person name="Vaario L.M."/>
            <person name="Yamada A."/>
            <person name="Yan M."/>
            <person name="Wang P."/>
            <person name="Xu J."/>
            <person name="Bruns T."/>
            <person name="Baldrian P."/>
            <person name="Vilgalys R."/>
            <person name="Dunand C."/>
            <person name="Henrissat B."/>
            <person name="Grigoriev I.V."/>
            <person name="Hibbett D."/>
            <person name="Nagy L.G."/>
            <person name="Martin F.M."/>
        </authorList>
    </citation>
    <scope>NUCLEOTIDE SEQUENCE</scope>
    <source>
        <strain evidence="1">UP504</strain>
    </source>
</reference>
<dbReference type="EMBL" id="MU129346">
    <property type="protein sequence ID" value="KAF9503496.1"/>
    <property type="molecule type" value="Genomic_DNA"/>
</dbReference>
<proteinExistence type="predicted"/>
<organism evidence="1 2">
    <name type="scientific">Hydnum rufescens UP504</name>
    <dbReference type="NCBI Taxonomy" id="1448309"/>
    <lineage>
        <taxon>Eukaryota</taxon>
        <taxon>Fungi</taxon>
        <taxon>Dikarya</taxon>
        <taxon>Basidiomycota</taxon>
        <taxon>Agaricomycotina</taxon>
        <taxon>Agaricomycetes</taxon>
        <taxon>Cantharellales</taxon>
        <taxon>Hydnaceae</taxon>
        <taxon>Hydnum</taxon>
    </lineage>
</organism>
<name>A0A9P6DFA8_9AGAM</name>
<feature type="non-terminal residue" evidence="1">
    <location>
        <position position="1"/>
    </location>
</feature>
<sequence>CECQPLTLTLINAGMFPSSPVQPCSAFDLNHLLWASTVFLYGVPNISAWSGALTAYLMQKGFDVPSEDALRRLFGTALVYFQQVQQQAAGLTHNIVQEAQ</sequence>
<accession>A0A9P6DFA8</accession>
<protein>
    <recommendedName>
        <fullName evidence="3">CxC1-like cysteine cluster associated with KDZ transposases domain-containing protein</fullName>
    </recommendedName>
</protein>
<feature type="non-terminal residue" evidence="1">
    <location>
        <position position="100"/>
    </location>
</feature>
<comment type="caution">
    <text evidence="1">The sequence shown here is derived from an EMBL/GenBank/DDBJ whole genome shotgun (WGS) entry which is preliminary data.</text>
</comment>
<gene>
    <name evidence="1" type="ORF">BS47DRAFT_1260512</name>
</gene>